<dbReference type="InterPro" id="IPR023214">
    <property type="entry name" value="HAD_sf"/>
</dbReference>
<sequence length="513" mass="56480">MHPILARAASRSLARPAARHIPGTSTILLSRSLATKIPKNKLPRYTGAPKQTPKPPTSEPPSTPESTTSIPPAEPPTKDVPPPAPAPHPTKLSLDFSPPDPSLPAPAPEGDGDHAQRTGARSSKDSLSSIERKRRMYGQASLVMFAVALAAGGVYLGREWEEGELEERRLAADAVPNTRWGRTRERFTSMFDLFSKPQWSELLPPMLPAPYQKPYTLLVSVDDLLVTSTWDRQHGWRTAKRPGVDYFLAYLSQFYEVVVFTTQYDYTAAPIVEKLDPYNFFVTYRIYRQGTRASENGPVKDLTYLNRPLDRVILLDAHAEHVVPEQRDNAIVVPPWKGQPGDRGLVELIPFLESIGIYKPPDVRPILSAYQGKDIAVEYAKKEAEAKRKFIEDWESKGGSKGVGGVTLSGLFSSGRKATQAPETYLEAKRREAQALYLEEQKYIRENKAEFERLLEQDRQAAEREMSASLFGSMGALVGGLPQKKPEEAAGAGAGAGGVPVKVEDGEKAAGKA</sequence>
<keyword evidence="18" id="KW-1185">Reference proteome</keyword>
<evidence type="ECO:0000256" key="9">
    <source>
        <dbReference type="ARBA" id="ARBA00022989"/>
    </source>
</evidence>
<evidence type="ECO:0000256" key="8">
    <source>
        <dbReference type="ARBA" id="ARBA00022946"/>
    </source>
</evidence>
<evidence type="ECO:0000256" key="3">
    <source>
        <dbReference type="ARBA" id="ARBA00020799"/>
    </source>
</evidence>
<dbReference type="GO" id="GO:0015031">
    <property type="term" value="P:protein transport"/>
    <property type="evidence" value="ECO:0007669"/>
    <property type="project" value="UniProtKB-KW"/>
</dbReference>
<dbReference type="OrthoDB" id="287041at2759"/>
<dbReference type="SMART" id="SM00577">
    <property type="entry name" value="CPDc"/>
    <property type="match status" value="1"/>
</dbReference>
<dbReference type="PROSITE" id="PS50969">
    <property type="entry name" value="FCP1"/>
    <property type="match status" value="1"/>
</dbReference>
<reference evidence="17 18" key="1">
    <citation type="submission" date="2019-02" db="EMBL/GenBank/DDBJ databases">
        <title>Genome sequencing of the rare red list fungi Dentipellis fragilis.</title>
        <authorList>
            <person name="Buettner E."/>
            <person name="Kellner H."/>
        </authorList>
    </citation>
    <scope>NUCLEOTIDE SEQUENCE [LARGE SCALE GENOMIC DNA]</scope>
    <source>
        <strain evidence="17 18">DSM 105465</strain>
    </source>
</reference>
<dbReference type="SUPFAM" id="SSF56784">
    <property type="entry name" value="HAD-like"/>
    <property type="match status" value="1"/>
</dbReference>
<gene>
    <name evidence="17" type="ORF">EVG20_g9186</name>
</gene>
<keyword evidence="12" id="KW-0472">Membrane</keyword>
<evidence type="ECO:0000256" key="13">
    <source>
        <dbReference type="ARBA" id="ARBA00065975"/>
    </source>
</evidence>
<dbReference type="PANTHER" id="PTHR12210">
    <property type="entry name" value="DULLARD PROTEIN PHOSPHATASE"/>
    <property type="match status" value="1"/>
</dbReference>
<feature type="compositionally biased region" description="Pro residues" evidence="15">
    <location>
        <begin position="52"/>
        <end position="63"/>
    </location>
</feature>
<evidence type="ECO:0000256" key="15">
    <source>
        <dbReference type="SAM" id="MobiDB-lite"/>
    </source>
</evidence>
<keyword evidence="4 14" id="KW-0813">Transport</keyword>
<evidence type="ECO:0000256" key="5">
    <source>
        <dbReference type="ARBA" id="ARBA00022692"/>
    </source>
</evidence>
<organism evidence="17 18">
    <name type="scientific">Dentipellis fragilis</name>
    <dbReference type="NCBI Taxonomy" id="205917"/>
    <lineage>
        <taxon>Eukaryota</taxon>
        <taxon>Fungi</taxon>
        <taxon>Dikarya</taxon>
        <taxon>Basidiomycota</taxon>
        <taxon>Agaricomycotina</taxon>
        <taxon>Agaricomycetes</taxon>
        <taxon>Russulales</taxon>
        <taxon>Hericiaceae</taxon>
        <taxon>Dentipellis</taxon>
    </lineage>
</organism>
<feature type="compositionally biased region" description="Pro residues" evidence="15">
    <location>
        <begin position="72"/>
        <end position="88"/>
    </location>
</feature>
<feature type="compositionally biased region" description="Polar residues" evidence="15">
    <location>
        <begin position="119"/>
        <end position="129"/>
    </location>
</feature>
<evidence type="ECO:0000256" key="4">
    <source>
        <dbReference type="ARBA" id="ARBA00022448"/>
    </source>
</evidence>
<accession>A0A4Y9Y237</accession>
<keyword evidence="5" id="KW-0812">Transmembrane</keyword>
<comment type="caution">
    <text evidence="17">The sequence shown here is derived from an EMBL/GenBank/DDBJ whole genome shotgun (WGS) entry which is preliminary data.</text>
</comment>
<comment type="function">
    <text evidence="14">Essential component of the TIM23 complex, a complex that mediates the translocation of transit peptide-containing proteins across the mitochondrial inner membrane.</text>
</comment>
<proteinExistence type="inferred from homology"/>
<feature type="compositionally biased region" description="Basic and acidic residues" evidence="15">
    <location>
        <begin position="502"/>
        <end position="513"/>
    </location>
</feature>
<evidence type="ECO:0000256" key="1">
    <source>
        <dbReference type="ARBA" id="ARBA00004434"/>
    </source>
</evidence>
<evidence type="ECO:0000256" key="11">
    <source>
        <dbReference type="ARBA" id="ARBA00023128"/>
    </source>
</evidence>
<dbReference type="AlphaFoldDB" id="A0A4Y9Y237"/>
<protein>
    <recommendedName>
        <fullName evidence="3 14">Mitochondrial import inner membrane translocase subunit TIM50</fullName>
    </recommendedName>
</protein>
<evidence type="ECO:0000256" key="12">
    <source>
        <dbReference type="ARBA" id="ARBA00023136"/>
    </source>
</evidence>
<dbReference type="InterPro" id="IPR036412">
    <property type="entry name" value="HAD-like_sf"/>
</dbReference>
<dbReference type="GO" id="GO:0005744">
    <property type="term" value="C:TIM23 mitochondrial import inner membrane translocase complex"/>
    <property type="evidence" value="ECO:0007669"/>
    <property type="project" value="UniProtKB-UniRule"/>
</dbReference>
<dbReference type="STRING" id="205917.A0A4Y9Y237"/>
<comment type="subunit">
    <text evidence="13">Component of the TIM23 complex, at least composed of TIM23, TIM17 and TIM50. Interacts with preproteins in transit.</text>
</comment>
<keyword evidence="10 14" id="KW-0811">Translocation</keyword>
<dbReference type="FunFam" id="3.40.50.1000:FF:000019">
    <property type="entry name" value="Mitochondrial import inner membrane translocase subunit TIM50"/>
    <property type="match status" value="1"/>
</dbReference>
<evidence type="ECO:0000256" key="2">
    <source>
        <dbReference type="ARBA" id="ARBA00006344"/>
    </source>
</evidence>
<evidence type="ECO:0000256" key="10">
    <source>
        <dbReference type="ARBA" id="ARBA00023010"/>
    </source>
</evidence>
<dbReference type="InterPro" id="IPR050365">
    <property type="entry name" value="TIM50"/>
</dbReference>
<keyword evidence="9" id="KW-1133">Transmembrane helix</keyword>
<feature type="region of interest" description="Disordered" evidence="15">
    <location>
        <begin position="37"/>
        <end position="131"/>
    </location>
</feature>
<keyword evidence="8 14" id="KW-0809">Transit peptide</keyword>
<evidence type="ECO:0000259" key="16">
    <source>
        <dbReference type="PROSITE" id="PS50969"/>
    </source>
</evidence>
<comment type="subcellular location">
    <subcellularLocation>
        <location evidence="1 14">Mitochondrion inner membrane</location>
        <topology evidence="1 14">Single-pass membrane protein</topology>
    </subcellularLocation>
</comment>
<dbReference type="CDD" id="cd07521">
    <property type="entry name" value="HAD_FCP1-like"/>
    <property type="match status" value="1"/>
</dbReference>
<evidence type="ECO:0000313" key="18">
    <source>
        <dbReference type="Proteomes" id="UP000298327"/>
    </source>
</evidence>
<feature type="region of interest" description="Disordered" evidence="15">
    <location>
        <begin position="481"/>
        <end position="513"/>
    </location>
</feature>
<keyword evidence="6" id="KW-0999">Mitochondrion inner membrane</keyword>
<dbReference type="InterPro" id="IPR004274">
    <property type="entry name" value="FCP1_dom"/>
</dbReference>
<comment type="similarity">
    <text evidence="2 14">Belongs to the TIM50 family.</text>
</comment>
<dbReference type="Gene3D" id="3.40.50.1000">
    <property type="entry name" value="HAD superfamily/HAD-like"/>
    <property type="match status" value="1"/>
</dbReference>
<name>A0A4Y9Y237_9AGAM</name>
<evidence type="ECO:0000256" key="6">
    <source>
        <dbReference type="ARBA" id="ARBA00022792"/>
    </source>
</evidence>
<evidence type="ECO:0000256" key="7">
    <source>
        <dbReference type="ARBA" id="ARBA00022927"/>
    </source>
</evidence>
<evidence type="ECO:0000256" key="14">
    <source>
        <dbReference type="RuleBase" id="RU365079"/>
    </source>
</evidence>
<evidence type="ECO:0000313" key="17">
    <source>
        <dbReference type="EMBL" id="TFY55803.1"/>
    </source>
</evidence>
<feature type="domain" description="FCP1 homology" evidence="16">
    <location>
        <begin position="210"/>
        <end position="355"/>
    </location>
</feature>
<dbReference type="EMBL" id="SEOQ01000884">
    <property type="protein sequence ID" value="TFY55803.1"/>
    <property type="molecule type" value="Genomic_DNA"/>
</dbReference>
<feature type="compositionally biased region" description="Pro residues" evidence="15">
    <location>
        <begin position="98"/>
        <end position="107"/>
    </location>
</feature>
<keyword evidence="7 14" id="KW-0653">Protein transport</keyword>
<keyword evidence="11 14" id="KW-0496">Mitochondrion</keyword>
<dbReference type="Proteomes" id="UP000298327">
    <property type="component" value="Unassembled WGS sequence"/>
</dbReference>
<dbReference type="Pfam" id="PF03031">
    <property type="entry name" value="NIF"/>
    <property type="match status" value="1"/>
</dbReference>